<dbReference type="EMBL" id="UAWL01000006">
    <property type="protein sequence ID" value="SQB98548.1"/>
    <property type="molecule type" value="Genomic_DNA"/>
</dbReference>
<gene>
    <name evidence="1" type="ORF">NCTC13102_01011</name>
</gene>
<organism evidence="1 2">
    <name type="scientific">Helicobacter fennelliae</name>
    <dbReference type="NCBI Taxonomy" id="215"/>
    <lineage>
        <taxon>Bacteria</taxon>
        <taxon>Pseudomonadati</taxon>
        <taxon>Campylobacterota</taxon>
        <taxon>Epsilonproteobacteria</taxon>
        <taxon>Campylobacterales</taxon>
        <taxon>Helicobacteraceae</taxon>
        <taxon>Helicobacter</taxon>
    </lineage>
</organism>
<dbReference type="AlphaFoldDB" id="A0A2X3B035"/>
<evidence type="ECO:0000313" key="1">
    <source>
        <dbReference type="EMBL" id="SQB98548.1"/>
    </source>
</evidence>
<sequence length="64" mass="7770">MYYIFHSSDVSRFDNIDLNCYQITDNQKTALDINRQGEVLKDGKKYNYDCFKEFHNHFEILEKI</sequence>
<accession>A0A2X3B035</accession>
<name>A0A2X3B035_9HELI</name>
<evidence type="ECO:0000313" key="2">
    <source>
        <dbReference type="Proteomes" id="UP000250166"/>
    </source>
</evidence>
<dbReference type="Proteomes" id="UP000250166">
    <property type="component" value="Unassembled WGS sequence"/>
</dbReference>
<protein>
    <submittedName>
        <fullName evidence="1">Uncharacterized protein</fullName>
    </submittedName>
</protein>
<reference evidence="1 2" key="1">
    <citation type="submission" date="2018-06" db="EMBL/GenBank/DDBJ databases">
        <authorList>
            <consortium name="Pathogen Informatics"/>
            <person name="Doyle S."/>
        </authorList>
    </citation>
    <scope>NUCLEOTIDE SEQUENCE [LARGE SCALE GENOMIC DNA]</scope>
    <source>
        <strain evidence="1 2">NCTC13102</strain>
    </source>
</reference>
<proteinExistence type="predicted"/>